<proteinExistence type="inferred from homology"/>
<evidence type="ECO:0000259" key="3">
    <source>
        <dbReference type="Pfam" id="PF03061"/>
    </source>
</evidence>
<dbReference type="NCBIfam" id="TIGR00051">
    <property type="entry name" value="YbgC/FadM family acyl-CoA thioesterase"/>
    <property type="match status" value="1"/>
</dbReference>
<accession>A0A3N0V385</accession>
<organism evidence="4 5">
    <name type="scientific">Pseudomethylobacillus aquaticus</name>
    <dbReference type="NCBI Taxonomy" id="2676064"/>
    <lineage>
        <taxon>Bacteria</taxon>
        <taxon>Pseudomonadati</taxon>
        <taxon>Pseudomonadota</taxon>
        <taxon>Betaproteobacteria</taxon>
        <taxon>Nitrosomonadales</taxon>
        <taxon>Methylophilaceae</taxon>
        <taxon>Pseudomethylobacillus</taxon>
    </lineage>
</organism>
<evidence type="ECO:0000256" key="2">
    <source>
        <dbReference type="ARBA" id="ARBA00022801"/>
    </source>
</evidence>
<dbReference type="AlphaFoldDB" id="A0A3N0V385"/>
<evidence type="ECO:0000313" key="5">
    <source>
        <dbReference type="Proteomes" id="UP000275137"/>
    </source>
</evidence>
<dbReference type="PANTHER" id="PTHR31793">
    <property type="entry name" value="4-HYDROXYBENZOYL-COA THIOESTERASE FAMILY MEMBER"/>
    <property type="match status" value="1"/>
</dbReference>
<protein>
    <submittedName>
        <fullName evidence="4">Tol-pal system-associated acyl-CoA thioesterase</fullName>
    </submittedName>
</protein>
<dbReference type="Gene3D" id="3.10.129.10">
    <property type="entry name" value="Hotdog Thioesterase"/>
    <property type="match status" value="1"/>
</dbReference>
<dbReference type="InterPro" id="IPR008272">
    <property type="entry name" value="HB-CoA_thioesterase_AS"/>
</dbReference>
<sequence>MNAFSWPVRVYYEDTDGGGVVYHANYLKYMERARTEWLRRLGFEQTALRTGQHVLFVVRHLDMRFQLPAVFNDLVNVHTRLLQVGRSLLVFEQRIVRDDVLLTLARVEVVCVHAQHFKPVSIPANIRLILNQMELA</sequence>
<name>A0A3N0V385_9PROT</name>
<dbReference type="PROSITE" id="PS01328">
    <property type="entry name" value="4HBCOA_THIOESTERASE"/>
    <property type="match status" value="1"/>
</dbReference>
<dbReference type="CDD" id="cd00586">
    <property type="entry name" value="4HBT"/>
    <property type="match status" value="1"/>
</dbReference>
<reference evidence="4 5" key="1">
    <citation type="submission" date="2018-10" db="EMBL/GenBank/DDBJ databases">
        <authorList>
            <person name="Chen W.-M."/>
        </authorList>
    </citation>
    <scope>NUCLEOTIDE SEQUENCE [LARGE SCALE GENOMIC DNA]</scope>
    <source>
        <strain evidence="4 5">H-5</strain>
    </source>
</reference>
<dbReference type="FunFam" id="3.10.129.10:FF:000004">
    <property type="entry name" value="Tol-pal system-associated acyl-CoA thioesterase"/>
    <property type="match status" value="1"/>
</dbReference>
<dbReference type="GO" id="GO:0047617">
    <property type="term" value="F:fatty acyl-CoA hydrolase activity"/>
    <property type="evidence" value="ECO:0007669"/>
    <property type="project" value="TreeGrafter"/>
</dbReference>
<dbReference type="InterPro" id="IPR006684">
    <property type="entry name" value="YbgC/YbaW"/>
</dbReference>
<dbReference type="PANTHER" id="PTHR31793:SF37">
    <property type="entry name" value="ACYL-COA THIOESTER HYDROLASE YBGC"/>
    <property type="match status" value="1"/>
</dbReference>
<evidence type="ECO:0000313" key="4">
    <source>
        <dbReference type="EMBL" id="ROH87052.1"/>
    </source>
</evidence>
<gene>
    <name evidence="4" type="primary">ybgC</name>
    <name evidence="4" type="ORF">ED236_05030</name>
</gene>
<dbReference type="InterPro" id="IPR006683">
    <property type="entry name" value="Thioestr_dom"/>
</dbReference>
<dbReference type="InterPro" id="IPR029069">
    <property type="entry name" value="HotDog_dom_sf"/>
</dbReference>
<keyword evidence="2" id="KW-0378">Hydrolase</keyword>
<dbReference type="Pfam" id="PF03061">
    <property type="entry name" value="4HBT"/>
    <property type="match status" value="1"/>
</dbReference>
<dbReference type="PIRSF" id="PIRSF003230">
    <property type="entry name" value="YbgC"/>
    <property type="match status" value="1"/>
</dbReference>
<dbReference type="EMBL" id="RJVP01000002">
    <property type="protein sequence ID" value="ROH87052.1"/>
    <property type="molecule type" value="Genomic_DNA"/>
</dbReference>
<dbReference type="SUPFAM" id="SSF54637">
    <property type="entry name" value="Thioesterase/thiol ester dehydrase-isomerase"/>
    <property type="match status" value="1"/>
</dbReference>
<dbReference type="NCBIfam" id="TIGR02799">
    <property type="entry name" value="thio_ybgC"/>
    <property type="match status" value="1"/>
</dbReference>
<keyword evidence="5" id="KW-1185">Reference proteome</keyword>
<evidence type="ECO:0000256" key="1">
    <source>
        <dbReference type="ARBA" id="ARBA00005953"/>
    </source>
</evidence>
<comment type="similarity">
    <text evidence="1">Belongs to the 4-hydroxybenzoyl-CoA thioesterase family.</text>
</comment>
<comment type="caution">
    <text evidence="4">The sequence shown here is derived from an EMBL/GenBank/DDBJ whole genome shotgun (WGS) entry which is preliminary data.</text>
</comment>
<dbReference type="InterPro" id="IPR050563">
    <property type="entry name" value="4-hydroxybenzoyl-CoA_TE"/>
</dbReference>
<dbReference type="InterPro" id="IPR014166">
    <property type="entry name" value="Tol-Pal_acyl-CoA_thioesterase"/>
</dbReference>
<dbReference type="Proteomes" id="UP000275137">
    <property type="component" value="Unassembled WGS sequence"/>
</dbReference>
<feature type="domain" description="Thioesterase" evidence="3">
    <location>
        <begin position="18"/>
        <end position="100"/>
    </location>
</feature>